<dbReference type="AlphaFoldDB" id="A0A1X6NNJ4"/>
<name>A0A1X6NNJ4_PORUM</name>
<protein>
    <submittedName>
        <fullName evidence="2">Uncharacterized protein</fullName>
    </submittedName>
</protein>
<gene>
    <name evidence="2" type="ORF">BU14_0880s0001</name>
</gene>
<dbReference type="Proteomes" id="UP000218209">
    <property type="component" value="Unassembled WGS sequence"/>
</dbReference>
<feature type="region of interest" description="Disordered" evidence="1">
    <location>
        <begin position="377"/>
        <end position="570"/>
    </location>
</feature>
<sequence length="649" mass="66153">MRVRLRRGHLFCRCATDWRRKLVCRPPESRSQPMNPCASCWLRLHDTTGVSAADHSDSAAPDTTRRRQPYTIDSGVPTCMRAPPCRPRALLIPAAQCGGYDGLWVAGDATEAPPPIDPRVSSSAADRVPAEQRPGSSAAAVVTPAPARRGHRHLRPRLEGEPPLSSFPKHPQSDGSPGEAGRTGSPKTAAAPGGRGGGGGAVRAAATRRGGAAARPPPQPPAWGGPALQPPDGNGQGCQAPAAVGTTPTLDAPDGQSGCDLGPSVTPRRDLENGRLARSQGPPAPQFVFPASLPPAPVSPSRTTSTLARSGARPRRCACCCASAPETAVRPYLLWLPPQPVSPPHSFHPRAPAHPRPPSPPGCAPVPTVCRRVWQRPPPPPPPLSPVGRADIYRPRLTLGPPPAPSAPSLSHRPRLSRGAPHAHLCRHGNRGPTQPRTAGGQTTGIRRCHRMTRPASAAGGTGESPGGDRGGRRGPPRGVTPDMPPLVWTSATGGGDGGGGAGADAPPPAAVGGHPPPVEDDESLPAAGDDDSGADGEGRSNGWTDGADGGGRPSQGGSGSGGQPLSLRRGAFRKALKVASPPIPDEGPPVEDKALQTCAEDDLAALEQAVEGAQVPTDGGDPAGGPSPPPPPPPPPPSSSTASAAVQE</sequence>
<feature type="compositionally biased region" description="Polar residues" evidence="1">
    <location>
        <begin position="432"/>
        <end position="445"/>
    </location>
</feature>
<feature type="compositionally biased region" description="Gly residues" evidence="1">
    <location>
        <begin position="548"/>
        <end position="563"/>
    </location>
</feature>
<feature type="region of interest" description="Disordered" evidence="1">
    <location>
        <begin position="109"/>
        <end position="312"/>
    </location>
</feature>
<feature type="compositionally biased region" description="Acidic residues" evidence="1">
    <location>
        <begin position="519"/>
        <end position="535"/>
    </location>
</feature>
<evidence type="ECO:0000313" key="3">
    <source>
        <dbReference type="Proteomes" id="UP000218209"/>
    </source>
</evidence>
<feature type="compositionally biased region" description="Low complexity" evidence="1">
    <location>
        <begin position="135"/>
        <end position="147"/>
    </location>
</feature>
<proteinExistence type="predicted"/>
<feature type="region of interest" description="Disordered" evidence="1">
    <location>
        <begin position="611"/>
        <end position="649"/>
    </location>
</feature>
<evidence type="ECO:0000256" key="1">
    <source>
        <dbReference type="SAM" id="MobiDB-lite"/>
    </source>
</evidence>
<feature type="compositionally biased region" description="Low complexity" evidence="1">
    <location>
        <begin position="202"/>
        <end position="214"/>
    </location>
</feature>
<feature type="region of interest" description="Disordered" evidence="1">
    <location>
        <begin position="51"/>
        <end position="71"/>
    </location>
</feature>
<feature type="compositionally biased region" description="Gly residues" evidence="1">
    <location>
        <begin position="460"/>
        <end position="469"/>
    </location>
</feature>
<dbReference type="EMBL" id="KV919302">
    <property type="protein sequence ID" value="OSX70157.1"/>
    <property type="molecule type" value="Genomic_DNA"/>
</dbReference>
<accession>A0A1X6NNJ4</accession>
<feature type="compositionally biased region" description="Pro residues" evidence="1">
    <location>
        <begin position="626"/>
        <end position="639"/>
    </location>
</feature>
<evidence type="ECO:0000313" key="2">
    <source>
        <dbReference type="EMBL" id="OSX70157.1"/>
    </source>
</evidence>
<feature type="compositionally biased region" description="Gly residues" evidence="1">
    <location>
        <begin position="493"/>
        <end position="503"/>
    </location>
</feature>
<organism evidence="2 3">
    <name type="scientific">Porphyra umbilicalis</name>
    <name type="common">Purple laver</name>
    <name type="synonym">Red alga</name>
    <dbReference type="NCBI Taxonomy" id="2786"/>
    <lineage>
        <taxon>Eukaryota</taxon>
        <taxon>Rhodophyta</taxon>
        <taxon>Bangiophyceae</taxon>
        <taxon>Bangiales</taxon>
        <taxon>Bangiaceae</taxon>
        <taxon>Porphyra</taxon>
    </lineage>
</organism>
<feature type="compositionally biased region" description="Low complexity" evidence="1">
    <location>
        <begin position="640"/>
        <end position="649"/>
    </location>
</feature>
<keyword evidence="3" id="KW-1185">Reference proteome</keyword>
<reference evidence="2 3" key="1">
    <citation type="submission" date="2017-03" db="EMBL/GenBank/DDBJ databases">
        <title>WGS assembly of Porphyra umbilicalis.</title>
        <authorList>
            <person name="Brawley S.H."/>
            <person name="Blouin N.A."/>
            <person name="Ficko-Blean E."/>
            <person name="Wheeler G.L."/>
            <person name="Lohr M."/>
            <person name="Goodson H.V."/>
            <person name="Jenkins J.W."/>
            <person name="Blaby-Haas C.E."/>
            <person name="Helliwell K.E."/>
            <person name="Chan C."/>
            <person name="Marriage T."/>
            <person name="Bhattacharya D."/>
            <person name="Klein A.S."/>
            <person name="Badis Y."/>
            <person name="Brodie J."/>
            <person name="Cao Y."/>
            <person name="Collen J."/>
            <person name="Dittami S.M."/>
            <person name="Gachon C.M."/>
            <person name="Green B.R."/>
            <person name="Karpowicz S."/>
            <person name="Kim J.W."/>
            <person name="Kudahl U."/>
            <person name="Lin S."/>
            <person name="Michel G."/>
            <person name="Mittag M."/>
            <person name="Olson B.J."/>
            <person name="Pangilinan J."/>
            <person name="Peng Y."/>
            <person name="Qiu H."/>
            <person name="Shu S."/>
            <person name="Singer J.T."/>
            <person name="Smith A.G."/>
            <person name="Sprecher B.N."/>
            <person name="Wagner V."/>
            <person name="Wang W."/>
            <person name="Wang Z.-Y."/>
            <person name="Yan J."/>
            <person name="Yarish C."/>
            <person name="Zoeuner-Riek S."/>
            <person name="Zhuang Y."/>
            <person name="Zou Y."/>
            <person name="Lindquist E.A."/>
            <person name="Grimwood J."/>
            <person name="Barry K."/>
            <person name="Rokhsar D.S."/>
            <person name="Schmutz J."/>
            <person name="Stiller J.W."/>
            <person name="Grossman A.R."/>
            <person name="Prochnik S.E."/>
        </authorList>
    </citation>
    <scope>NUCLEOTIDE SEQUENCE [LARGE SCALE GENOMIC DNA]</scope>
    <source>
        <strain evidence="2">4086291</strain>
    </source>
</reference>